<dbReference type="GO" id="GO:0005886">
    <property type="term" value="C:plasma membrane"/>
    <property type="evidence" value="ECO:0007669"/>
    <property type="project" value="UniProtKB-SubCell"/>
</dbReference>
<evidence type="ECO:0000256" key="4">
    <source>
        <dbReference type="ARBA" id="ARBA00022692"/>
    </source>
</evidence>
<feature type="domain" description="Mechanosensitive ion channel MscS" evidence="11">
    <location>
        <begin position="191"/>
        <end position="259"/>
    </location>
</feature>
<protein>
    <recommendedName>
        <fullName evidence="8">Mechanosensing system component YbdG</fullName>
    </recommendedName>
    <alternativeName>
        <fullName evidence="9">Mechanosensitive channel homolog YbdG</fullName>
    </alternativeName>
</protein>
<dbReference type="GO" id="GO:0008381">
    <property type="term" value="F:mechanosensitive monoatomic ion channel activity"/>
    <property type="evidence" value="ECO:0007669"/>
    <property type="project" value="InterPro"/>
</dbReference>
<dbReference type="AlphaFoldDB" id="A0A3E4MNB5"/>
<keyword evidence="7 10" id="KW-0472">Membrane</keyword>
<dbReference type="Gene3D" id="2.30.30.60">
    <property type="match status" value="1"/>
</dbReference>
<proteinExistence type="predicted"/>
<keyword evidence="4 10" id="KW-0812">Transmembrane</keyword>
<dbReference type="InterPro" id="IPR023408">
    <property type="entry name" value="MscS_beta-dom_sf"/>
</dbReference>
<feature type="transmembrane region" description="Helical" evidence="10">
    <location>
        <begin position="173"/>
        <end position="200"/>
    </location>
</feature>
<evidence type="ECO:0000313" key="12">
    <source>
        <dbReference type="EMBL" id="RGK51165.1"/>
    </source>
</evidence>
<keyword evidence="15" id="KW-1185">Reference proteome</keyword>
<evidence type="ECO:0000256" key="8">
    <source>
        <dbReference type="ARBA" id="ARBA00093630"/>
    </source>
</evidence>
<reference evidence="14 15" key="1">
    <citation type="submission" date="2018-08" db="EMBL/GenBank/DDBJ databases">
        <title>A genome reference for cultivated species of the human gut microbiota.</title>
        <authorList>
            <person name="Zou Y."/>
            <person name="Xue W."/>
            <person name="Luo G."/>
        </authorList>
    </citation>
    <scope>NUCLEOTIDE SEQUENCE [LARGE SCALE GENOMIC DNA]</scope>
    <source>
        <strain evidence="13 14">OM08-14</strain>
        <strain evidence="12 15">TF10-3AC</strain>
    </source>
</reference>
<evidence type="ECO:0000256" key="3">
    <source>
        <dbReference type="ARBA" id="ARBA00022519"/>
    </source>
</evidence>
<dbReference type="RefSeq" id="WP_117674059.1">
    <property type="nucleotide sequence ID" value="NZ_CABOGR010000045.1"/>
</dbReference>
<evidence type="ECO:0000256" key="9">
    <source>
        <dbReference type="ARBA" id="ARBA00093659"/>
    </source>
</evidence>
<dbReference type="InterPro" id="IPR006685">
    <property type="entry name" value="MscS_channel_2nd"/>
</dbReference>
<organism evidence="12 15">
    <name type="scientific">Phocaeicola plebeius</name>
    <dbReference type="NCBI Taxonomy" id="310297"/>
    <lineage>
        <taxon>Bacteria</taxon>
        <taxon>Pseudomonadati</taxon>
        <taxon>Bacteroidota</taxon>
        <taxon>Bacteroidia</taxon>
        <taxon>Bacteroidales</taxon>
        <taxon>Bacteroidaceae</taxon>
        <taxon>Phocaeicola</taxon>
    </lineage>
</organism>
<evidence type="ECO:0000256" key="10">
    <source>
        <dbReference type="SAM" id="Phobius"/>
    </source>
</evidence>
<dbReference type="EMBL" id="QSTF01000065">
    <property type="protein sequence ID" value="RGM34650.1"/>
    <property type="molecule type" value="Genomic_DNA"/>
</dbReference>
<comment type="subcellular location">
    <subcellularLocation>
        <location evidence="1">Cell inner membrane</location>
        <topology evidence="1">Multi-pass membrane protein</topology>
    </subcellularLocation>
</comment>
<name>A0A3E4MNB5_9BACT</name>
<keyword evidence="2" id="KW-1003">Cell membrane</keyword>
<dbReference type="Proteomes" id="UP000260862">
    <property type="component" value="Unassembled WGS sequence"/>
</dbReference>
<evidence type="ECO:0000256" key="2">
    <source>
        <dbReference type="ARBA" id="ARBA00022475"/>
    </source>
</evidence>
<evidence type="ECO:0000256" key="1">
    <source>
        <dbReference type="ARBA" id="ARBA00004429"/>
    </source>
</evidence>
<evidence type="ECO:0000256" key="6">
    <source>
        <dbReference type="ARBA" id="ARBA00023016"/>
    </source>
</evidence>
<dbReference type="GO" id="GO:0071470">
    <property type="term" value="P:cellular response to osmotic stress"/>
    <property type="evidence" value="ECO:0007669"/>
    <property type="project" value="InterPro"/>
</dbReference>
<feature type="transmembrane region" description="Helical" evidence="10">
    <location>
        <begin position="28"/>
        <end position="49"/>
    </location>
</feature>
<sequence length="404" mass="45949">MNTMNQETAQLLQQIGIEKSDLSWTTQVVLILAILLVSYLTTLIFRHLIMPAVRKITARTKATWDDYLFNDKMMKASCRMIPPITWYILLPFAFDDKSAYLLQILLKICLIYLIITALMLIKCFLDSLYEISSEHEALKNRPLKGIYQMINLISIGVGIILIISVLIDRNATAILTGLGASAAILMLIFKDSILGLVAGVQLSANDMLRPGDWITMTKYGADGYVIEVSLTTVKVQNFDKTITTIPPYALVSDSFQNWRGMRECGGRRIKRSLFIDMTTVHFCTPEEVNQFVQKGWITAPTEGNEPPVNLHVFREYALKYISNHPEVNHNLMQMVRQLQPTTEGIPVEIYCFSNTPDWIPYETLQGEIFDHLIAMIPEFGLHIFQRPAGTDFQPNEKNEFITSK</sequence>
<feature type="transmembrane region" description="Helical" evidence="10">
    <location>
        <begin position="100"/>
        <end position="125"/>
    </location>
</feature>
<evidence type="ECO:0000313" key="14">
    <source>
        <dbReference type="Proteomes" id="UP000260780"/>
    </source>
</evidence>
<evidence type="ECO:0000256" key="7">
    <source>
        <dbReference type="ARBA" id="ARBA00023136"/>
    </source>
</evidence>
<evidence type="ECO:0000313" key="13">
    <source>
        <dbReference type="EMBL" id="RGM34650.1"/>
    </source>
</evidence>
<keyword evidence="5 10" id="KW-1133">Transmembrane helix</keyword>
<gene>
    <name evidence="13" type="ORF">DXC17_16110</name>
    <name evidence="12" type="ORF">DXD04_15495</name>
</gene>
<dbReference type="PANTHER" id="PTHR30414">
    <property type="entry name" value="MINICONDUCTANCE MECHANOSENSITIVE CHANNEL YBDG"/>
    <property type="match status" value="1"/>
</dbReference>
<dbReference type="STRING" id="310297.BHV76_11010"/>
<accession>A0A3E4MNB5</accession>
<evidence type="ECO:0000259" key="11">
    <source>
        <dbReference type="Pfam" id="PF00924"/>
    </source>
</evidence>
<dbReference type="InterPro" id="IPR030192">
    <property type="entry name" value="YbdG"/>
</dbReference>
<keyword evidence="3" id="KW-0997">Cell inner membrane</keyword>
<keyword evidence="6" id="KW-0346">Stress response</keyword>
<evidence type="ECO:0000313" key="15">
    <source>
        <dbReference type="Proteomes" id="UP000260862"/>
    </source>
</evidence>
<dbReference type="FunFam" id="2.30.30.60:FF:000002">
    <property type="entry name" value="Mechanosensitive ion channel family protein"/>
    <property type="match status" value="1"/>
</dbReference>
<comment type="caution">
    <text evidence="12">The sequence shown here is derived from an EMBL/GenBank/DDBJ whole genome shotgun (WGS) entry which is preliminary data.</text>
</comment>
<feature type="transmembrane region" description="Helical" evidence="10">
    <location>
        <begin position="146"/>
        <end position="167"/>
    </location>
</feature>
<dbReference type="EMBL" id="QSQT01000045">
    <property type="protein sequence ID" value="RGK51165.1"/>
    <property type="molecule type" value="Genomic_DNA"/>
</dbReference>
<dbReference type="SUPFAM" id="SSF50182">
    <property type="entry name" value="Sm-like ribonucleoproteins"/>
    <property type="match status" value="1"/>
</dbReference>
<dbReference type="Pfam" id="PF00924">
    <property type="entry name" value="MS_channel_2nd"/>
    <property type="match status" value="1"/>
</dbReference>
<dbReference type="Proteomes" id="UP000260780">
    <property type="component" value="Unassembled WGS sequence"/>
</dbReference>
<dbReference type="InterPro" id="IPR010920">
    <property type="entry name" value="LSM_dom_sf"/>
</dbReference>
<evidence type="ECO:0000256" key="5">
    <source>
        <dbReference type="ARBA" id="ARBA00022989"/>
    </source>
</evidence>
<dbReference type="PANTHER" id="PTHR30414:SF0">
    <property type="entry name" value="MINICONDUCTANCE MECHANOSENSITIVE CHANNEL YBDG"/>
    <property type="match status" value="1"/>
</dbReference>